<protein>
    <submittedName>
        <fullName evidence="1">DNA helicase MCM9</fullName>
    </submittedName>
</protein>
<dbReference type="Proteomes" id="UP001060215">
    <property type="component" value="Chromosome 3"/>
</dbReference>
<keyword evidence="2" id="KW-1185">Reference proteome</keyword>
<keyword evidence="1" id="KW-0067">ATP-binding</keyword>
<accession>A0ACC0ISV3</accession>
<sequence>MQVPQRDYYKNESRNKEEKGDEDERGIRSGGKSCGSGVAMTIILHHNGGISFFWSWSYWSTFLLTWAVVPIIQGYEDAGDFTVAERLKTSVHVNLVFYLCIGSIGLFGLVLLIILGKIWDGGILGFAMACSNTFGLVTGAFLLGFGLSEIPKGIWKNADWTTRHKVLSHKVAKMAVKLDDAHQEFSNAIVVAQATSKQMSKRDPLRPFMNIIDNMLLQMFSEDPSFKPQGGRLGENDMDYDTDEKSMAALRRQLKRAREEYYRYKSEYMNFVMEALELEDTVKNYDRRDATGWKYISSFRPERAGKLGSLLDMIELVWRCILRKQLQTVFSVILGCMSAAILLAEATILPSGVDLSLFSILIKAVGKEEVLVQVTAFIPLMYMCVCTYYSLFKIGMFTFYSFTPRQTNSVSLLMICSMVARYAPPISYNFLNLIRLEDDRKTVFEKRMGNIDDAVPFFGKGFNKIYPLIMVIYTIVIASNLFDRVINYFGNWKIFRFQSDAEDMDGFDPSGLIILQKERSWLEQGHKVGELVIPLARNFNNVSLDLESSSNNKVNVEMKATTSLIEDGQRGYSKPPQGEAQHQTTRESIGRKYTAIRTQPSKEPTNLNATSSDASKSQNTTTGSSSGVASTWESMKSGFQNFKSNIGAKKFLPLRQVQDTDHSQGSSSESLDEIFQKLKRPTVDHGSYGADDYDDELGDHAMPGSTSHEKYMHSAEMTRHDDANCSSTAAMDEYTYSFFPPKSVTISLSLSLSLNLKMEEEEEGPKRDMARYLIQHHSDQLRSIILSPDPRLHYPLYLDFAEFMDYHPPLAYIVFSQPVEYLRLFDSAAVWVQKVMCQNFKAGDNASVKMFVHVRINVSGSPLECPETFPSIGRIRVKHHGILLTLKGTVIRSGAIKMFEGERDFECRKCKERTKVYPELETRNTLPQPLSYRHSQGSKICESISFQFVEGTTICHDYQEIKIQESTQVLGVGAIPRSIPVILMDDLVDIVKAGDDVIVTGVLIAKWSSDLKDVRCDLDPVLIANHVRRINELKTDIDIPDDVINQFKNFWLNFKDTPLKGRNAILRGICPQIFGLFTVKLAVALTLIGGVQHADASGMKVRGESHLLLVGDPGTGKSQFLKFAAKLSNRSVITTGLGSTSAGLTVTAVKDGGEWMLEAGALVLADGGLCCIDEFDSMREHDRATIHEAMEQQTISIAKAGLVTTLSTRTIVFGATNPKGQYDPNQPLSVNTALSGPLLSRFDIVLVLLDTKNPEWDAVVSSHILGVAEPEKGKHDEDLANIWPLPLLRRYIHFVKRNFKPILTKEAEKVISSYYQLQRRSATQNAARTTVRMLESLIRLAQAHARLMFRNEVTRLDAITAILCIESSMTASAIVDSVGNALHSNFTDNPDQEYIKQEKLILGMLSPIDEFSNINNIAGSTSG</sequence>
<evidence type="ECO:0000313" key="2">
    <source>
        <dbReference type="Proteomes" id="UP001060215"/>
    </source>
</evidence>
<proteinExistence type="predicted"/>
<comment type="caution">
    <text evidence="1">The sequence shown here is derived from an EMBL/GenBank/DDBJ whole genome shotgun (WGS) entry which is preliminary data.</text>
</comment>
<keyword evidence="1" id="KW-0547">Nucleotide-binding</keyword>
<dbReference type="EMBL" id="CM045760">
    <property type="protein sequence ID" value="KAI8028002.1"/>
    <property type="molecule type" value="Genomic_DNA"/>
</dbReference>
<reference evidence="1 2" key="1">
    <citation type="journal article" date="2022" name="Plant J.">
        <title>Chromosome-level genome of Camellia lanceoleosa provides a valuable resource for understanding genome evolution and self-incompatibility.</title>
        <authorList>
            <person name="Gong W."/>
            <person name="Xiao S."/>
            <person name="Wang L."/>
            <person name="Liao Z."/>
            <person name="Chang Y."/>
            <person name="Mo W."/>
            <person name="Hu G."/>
            <person name="Li W."/>
            <person name="Zhao G."/>
            <person name="Zhu H."/>
            <person name="Hu X."/>
            <person name="Ji K."/>
            <person name="Xiang X."/>
            <person name="Song Q."/>
            <person name="Yuan D."/>
            <person name="Jin S."/>
            <person name="Zhang L."/>
        </authorList>
    </citation>
    <scope>NUCLEOTIDE SEQUENCE [LARGE SCALE GENOMIC DNA]</scope>
    <source>
        <strain evidence="1">SQ_2022a</strain>
    </source>
</reference>
<gene>
    <name evidence="1" type="ORF">LOK49_LG02G03058</name>
</gene>
<organism evidence="1 2">
    <name type="scientific">Camellia lanceoleosa</name>
    <dbReference type="NCBI Taxonomy" id="1840588"/>
    <lineage>
        <taxon>Eukaryota</taxon>
        <taxon>Viridiplantae</taxon>
        <taxon>Streptophyta</taxon>
        <taxon>Embryophyta</taxon>
        <taxon>Tracheophyta</taxon>
        <taxon>Spermatophyta</taxon>
        <taxon>Magnoliopsida</taxon>
        <taxon>eudicotyledons</taxon>
        <taxon>Gunneridae</taxon>
        <taxon>Pentapetalae</taxon>
        <taxon>asterids</taxon>
        <taxon>Ericales</taxon>
        <taxon>Theaceae</taxon>
        <taxon>Camellia</taxon>
    </lineage>
</organism>
<keyword evidence="1" id="KW-0378">Hydrolase</keyword>
<name>A0ACC0ISV3_9ERIC</name>
<evidence type="ECO:0000313" key="1">
    <source>
        <dbReference type="EMBL" id="KAI8028002.1"/>
    </source>
</evidence>
<keyword evidence="1" id="KW-0347">Helicase</keyword>